<evidence type="ECO:0000313" key="7">
    <source>
        <dbReference type="Proteomes" id="UP000639396"/>
    </source>
</evidence>
<keyword evidence="5" id="KW-0449">Lipoprotein</keyword>
<dbReference type="AlphaFoldDB" id="A0A927GZ99"/>
<proteinExistence type="predicted"/>
<name>A0A927GZ99_9BACL</name>
<dbReference type="SUPFAM" id="SSF53850">
    <property type="entry name" value="Periplasmic binding protein-like II"/>
    <property type="match status" value="1"/>
</dbReference>
<accession>A0A927GZ99</accession>
<evidence type="ECO:0000313" key="6">
    <source>
        <dbReference type="EMBL" id="MBD2861244.1"/>
    </source>
</evidence>
<reference evidence="6" key="1">
    <citation type="submission" date="2020-09" db="EMBL/GenBank/DDBJ databases">
        <title>A novel bacterium of genus Paenibacillus, isolated from South China Sea.</title>
        <authorList>
            <person name="Huang H."/>
            <person name="Mo K."/>
            <person name="Hu Y."/>
        </authorList>
    </citation>
    <scope>NUCLEOTIDE SEQUENCE</scope>
    <source>
        <strain evidence="6">IB182363</strain>
    </source>
</reference>
<dbReference type="PROSITE" id="PS51257">
    <property type="entry name" value="PROKAR_LIPOPROTEIN"/>
    <property type="match status" value="1"/>
</dbReference>
<dbReference type="Pfam" id="PF01547">
    <property type="entry name" value="SBP_bac_1"/>
    <property type="match status" value="1"/>
</dbReference>
<dbReference type="EMBL" id="JACXJA010000005">
    <property type="protein sequence ID" value="MBD2861244.1"/>
    <property type="molecule type" value="Genomic_DNA"/>
</dbReference>
<protein>
    <submittedName>
        <fullName evidence="6">Extracellular solute-binding protein</fullName>
    </submittedName>
</protein>
<dbReference type="Proteomes" id="UP000639396">
    <property type="component" value="Unassembled WGS sequence"/>
</dbReference>
<dbReference type="RefSeq" id="WP_190925088.1">
    <property type="nucleotide sequence ID" value="NZ_JACXJA010000005.1"/>
</dbReference>
<dbReference type="PANTHER" id="PTHR43649">
    <property type="entry name" value="ARABINOSE-BINDING PROTEIN-RELATED"/>
    <property type="match status" value="1"/>
</dbReference>
<evidence type="ECO:0000256" key="5">
    <source>
        <dbReference type="ARBA" id="ARBA00023288"/>
    </source>
</evidence>
<evidence type="ECO:0000256" key="1">
    <source>
        <dbReference type="ARBA" id="ARBA00022475"/>
    </source>
</evidence>
<keyword evidence="4" id="KW-0564">Palmitate</keyword>
<dbReference type="PANTHER" id="PTHR43649:SF33">
    <property type="entry name" value="POLYGALACTURONAN_RHAMNOGALACTURONAN-BINDING PROTEIN YTCQ"/>
    <property type="match status" value="1"/>
</dbReference>
<evidence type="ECO:0000256" key="3">
    <source>
        <dbReference type="ARBA" id="ARBA00023136"/>
    </source>
</evidence>
<organism evidence="6 7">
    <name type="scientific">Paenibacillus oceani</name>
    <dbReference type="NCBI Taxonomy" id="2772510"/>
    <lineage>
        <taxon>Bacteria</taxon>
        <taxon>Bacillati</taxon>
        <taxon>Bacillota</taxon>
        <taxon>Bacilli</taxon>
        <taxon>Bacillales</taxon>
        <taxon>Paenibacillaceae</taxon>
        <taxon>Paenibacillus</taxon>
    </lineage>
</organism>
<dbReference type="Gene3D" id="3.40.190.10">
    <property type="entry name" value="Periplasmic binding protein-like II"/>
    <property type="match status" value="1"/>
</dbReference>
<gene>
    <name evidence="6" type="ORF">IDH45_04480</name>
</gene>
<comment type="caution">
    <text evidence="6">The sequence shown here is derived from an EMBL/GenBank/DDBJ whole genome shotgun (WGS) entry which is preliminary data.</text>
</comment>
<keyword evidence="7" id="KW-1185">Reference proteome</keyword>
<evidence type="ECO:0000256" key="4">
    <source>
        <dbReference type="ARBA" id="ARBA00023139"/>
    </source>
</evidence>
<dbReference type="InterPro" id="IPR006059">
    <property type="entry name" value="SBP"/>
</dbReference>
<dbReference type="InterPro" id="IPR050490">
    <property type="entry name" value="Bact_solute-bd_prot1"/>
</dbReference>
<keyword evidence="2" id="KW-0732">Signal</keyword>
<keyword evidence="3" id="KW-0472">Membrane</keyword>
<evidence type="ECO:0000256" key="2">
    <source>
        <dbReference type="ARBA" id="ARBA00022729"/>
    </source>
</evidence>
<keyword evidence="1" id="KW-1003">Cell membrane</keyword>
<sequence length="442" mass="49125">MKERLIPMTALVCSIGLMSACGGNEGTVANSPKTVTETKGELPAAGIDKPTELNIYYMYSNWTDEDFMKSFGSLIQRKYPNVTFKLTQKTKGSTIQDMVTAKADMDIIIASQSQIFSLGELGLLTDISDLIKANKFDLSRLELSAVENLRKITNGSIVGLPYKINAMAMYYNRDIFDKFGVPYMKDGLSWDDVYETARKLTRLEGGVQYWGISLNFYQNFLTLNQYSHELINPKTRVPTFTDHFWKGYMENFVRFAEIPSNGLTREILNKQNDLFVKDKTLAIMLSTIGGVSGLSKESSHLNWDIAAYPVFKDIPDMGPPPAPTYMLLSATSKQKREAFLAMAEMLSDESQLALSKLGNATALSEKSIRESFGDGLVELKGKNVKALLPSKMAVPITWNNHTIVSQNAISNAFADVLLGAKDMNTALREAQEEAEKAIAELK</sequence>